<evidence type="ECO:0000259" key="1">
    <source>
        <dbReference type="Pfam" id="PF07463"/>
    </source>
</evidence>
<dbReference type="RefSeq" id="WP_109976045.1">
    <property type="nucleotide sequence ID" value="NZ_QGHV01000116.1"/>
</dbReference>
<proteinExistence type="predicted"/>
<dbReference type="Pfam" id="PF13392">
    <property type="entry name" value="HNH_3"/>
    <property type="match status" value="1"/>
</dbReference>
<gene>
    <name evidence="3" type="ORF">DKZ35_11160</name>
</gene>
<dbReference type="Pfam" id="PF07463">
    <property type="entry name" value="NUMOD4"/>
    <property type="match status" value="1"/>
</dbReference>
<evidence type="ECO:0000313" key="4">
    <source>
        <dbReference type="Proteomes" id="UP000245735"/>
    </source>
</evidence>
<dbReference type="InterPro" id="IPR003615">
    <property type="entry name" value="HNH_nuc"/>
</dbReference>
<reference evidence="4" key="1">
    <citation type="journal article" date="2018" name="Front. Microbiol.">
        <title>Comparative Genomics of the Herbivore Gut Symbiont Lactobacillus reuteri Reveals Genetic Diversity and Lifestyle Adaptation.</title>
        <authorList>
            <person name="Zhao J."/>
        </authorList>
    </citation>
    <scope>NUCLEOTIDE SEQUENCE [LARGE SCALE GENOMIC DNA]</scope>
    <source>
        <strain evidence="4">LR9</strain>
    </source>
</reference>
<accession>A0ABD6Y3J4</accession>
<dbReference type="Proteomes" id="UP000245735">
    <property type="component" value="Unassembled WGS sequence"/>
</dbReference>
<evidence type="ECO:0000259" key="2">
    <source>
        <dbReference type="Pfam" id="PF13392"/>
    </source>
</evidence>
<feature type="domain" description="NUMOD4" evidence="1">
    <location>
        <begin position="6"/>
        <end position="62"/>
    </location>
</feature>
<evidence type="ECO:0008006" key="5">
    <source>
        <dbReference type="Google" id="ProtNLM"/>
    </source>
</evidence>
<dbReference type="SUPFAM" id="SSF54060">
    <property type="entry name" value="His-Me finger endonucleases"/>
    <property type="match status" value="1"/>
</dbReference>
<evidence type="ECO:0000313" key="3">
    <source>
        <dbReference type="EMBL" id="PWT36296.1"/>
    </source>
</evidence>
<dbReference type="InterPro" id="IPR044925">
    <property type="entry name" value="His-Me_finger_sf"/>
</dbReference>
<dbReference type="Gene3D" id="3.90.75.20">
    <property type="match status" value="1"/>
</dbReference>
<dbReference type="EMBL" id="QGHV01000116">
    <property type="protein sequence ID" value="PWT36296.1"/>
    <property type="molecule type" value="Genomic_DNA"/>
</dbReference>
<name>A0ABD6Y3J4_LIMRT</name>
<dbReference type="InterPro" id="IPR010902">
    <property type="entry name" value="NUMOD4"/>
</dbReference>
<dbReference type="AlphaFoldDB" id="A0ABD6Y3J4"/>
<sequence>MGNLKEIWKLIPGFKSEYYISNKGRVKSVSRKIKAKNGKFRLSKEKILTQSINEKGYSRVYLSINGHTVAKRVNRLVADAFIPNPDNCSDVHHLDRNRQNNNANNLEWMNHYENLQERKWV</sequence>
<protein>
    <recommendedName>
        <fullName evidence="5">HNH endonuclease</fullName>
    </recommendedName>
</protein>
<comment type="caution">
    <text evidence="3">The sequence shown here is derived from an EMBL/GenBank/DDBJ whole genome shotgun (WGS) entry which is preliminary data.</text>
</comment>
<organism evidence="3 4">
    <name type="scientific">Limosilactobacillus reuteri</name>
    <name type="common">Lactobacillus reuteri</name>
    <dbReference type="NCBI Taxonomy" id="1598"/>
    <lineage>
        <taxon>Bacteria</taxon>
        <taxon>Bacillati</taxon>
        <taxon>Bacillota</taxon>
        <taxon>Bacilli</taxon>
        <taxon>Lactobacillales</taxon>
        <taxon>Lactobacillaceae</taxon>
        <taxon>Limosilactobacillus</taxon>
    </lineage>
</organism>
<feature type="domain" description="HNH nuclease" evidence="2">
    <location>
        <begin position="89"/>
        <end position="115"/>
    </location>
</feature>